<name>A0ABR9YHC4_9PROT</name>
<reference evidence="3" key="1">
    <citation type="submission" date="2020-04" db="EMBL/GenBank/DDBJ databases">
        <authorList>
            <person name="Sombolestani A."/>
        </authorList>
    </citation>
    <scope>NUCLEOTIDE SEQUENCE</scope>
    <source>
        <strain evidence="3">LMG 27748</strain>
    </source>
</reference>
<keyword evidence="4" id="KW-1185">Reference proteome</keyword>
<evidence type="ECO:0000313" key="3">
    <source>
        <dbReference type="EMBL" id="MBF0877744.1"/>
    </source>
</evidence>
<dbReference type="CDD" id="cd04179">
    <property type="entry name" value="DPM_DPG-synthase_like"/>
    <property type="match status" value="1"/>
</dbReference>
<comment type="caution">
    <text evidence="3">The sequence shown here is derived from an EMBL/GenBank/DDBJ whole genome shotgun (WGS) entry which is preliminary data.</text>
</comment>
<dbReference type="InterPro" id="IPR001173">
    <property type="entry name" value="Glyco_trans_2-like"/>
</dbReference>
<dbReference type="Gene3D" id="3.90.550.10">
    <property type="entry name" value="Spore Coat Polysaccharide Biosynthesis Protein SpsA, Chain A"/>
    <property type="match status" value="1"/>
</dbReference>
<dbReference type="InterPro" id="IPR029044">
    <property type="entry name" value="Nucleotide-diphossugar_trans"/>
</dbReference>
<feature type="domain" description="Glycosyltransferase 2-like" evidence="2">
    <location>
        <begin position="11"/>
        <end position="163"/>
    </location>
</feature>
<keyword evidence="1" id="KW-0472">Membrane</keyword>
<dbReference type="PANTHER" id="PTHR48090">
    <property type="entry name" value="UNDECAPRENYL-PHOSPHATE 4-DEOXY-4-FORMAMIDO-L-ARABINOSE TRANSFERASE-RELATED"/>
    <property type="match status" value="1"/>
</dbReference>
<accession>A0ABR9YHC4</accession>
<evidence type="ECO:0000259" key="2">
    <source>
        <dbReference type="Pfam" id="PF00535"/>
    </source>
</evidence>
<keyword evidence="1" id="KW-1133">Transmembrane helix</keyword>
<dbReference type="PANTHER" id="PTHR48090:SF7">
    <property type="entry name" value="RFBJ PROTEIN"/>
    <property type="match status" value="1"/>
</dbReference>
<evidence type="ECO:0000256" key="1">
    <source>
        <dbReference type="SAM" id="Phobius"/>
    </source>
</evidence>
<evidence type="ECO:0000313" key="4">
    <source>
        <dbReference type="Proteomes" id="UP000630952"/>
    </source>
</evidence>
<feature type="transmembrane region" description="Helical" evidence="1">
    <location>
        <begin position="231"/>
        <end position="254"/>
    </location>
</feature>
<protein>
    <submittedName>
        <fullName evidence="3">Glycosyltransferase</fullName>
    </submittedName>
</protein>
<sequence>MNFPDTLRVVVLIPCYNEETAIPLVVRDFQAALSGTPIYVYDNNSSDKTAEVARAAGAIVRTETMQGKGHVIRRMFADIEADFYILVDGDATYEAAAAPRLVERAYQDGLDMVNGARITNREAAYRRGHVLGNRVLTGLVTAVFGRRLSDMLSGYRVFSRRFVKSFPALSAGFETETELTVHALELAMPIAEIPTTYIERPPGSFSKLRTYHDGFRILKTIVNLVKQERPFLFFSLLCLVFFLSGVALGIPVVLEFLHTGMVPRLPTAVLATGFVMLSALAATCGLILDTVALGRREMKRMAYLNYPAPPRA</sequence>
<feature type="transmembrane region" description="Helical" evidence="1">
    <location>
        <begin position="274"/>
        <end position="294"/>
    </location>
</feature>
<dbReference type="RefSeq" id="WP_194256038.1">
    <property type="nucleotide sequence ID" value="NZ_JABCQO010000014.1"/>
</dbReference>
<dbReference type="Pfam" id="PF00535">
    <property type="entry name" value="Glycos_transf_2"/>
    <property type="match status" value="1"/>
</dbReference>
<keyword evidence="1" id="KW-0812">Transmembrane</keyword>
<reference evidence="3" key="2">
    <citation type="submission" date="2020-11" db="EMBL/GenBank/DDBJ databases">
        <title>Description of novel Gluconobacter species.</title>
        <authorList>
            <person name="Cleenwerck I."/>
            <person name="Cnockaert M."/>
            <person name="Borremans W."/>
            <person name="Wieme A.D."/>
            <person name="De Vuyst L."/>
            <person name="Vandamme P."/>
        </authorList>
    </citation>
    <scope>NUCLEOTIDE SEQUENCE</scope>
    <source>
        <strain evidence="3">LMG 27748</strain>
    </source>
</reference>
<proteinExistence type="predicted"/>
<dbReference type="SUPFAM" id="SSF53448">
    <property type="entry name" value="Nucleotide-diphospho-sugar transferases"/>
    <property type="match status" value="1"/>
</dbReference>
<organism evidence="3 4">
    <name type="scientific">Gluconobacter cerevisiae</name>
    <dbReference type="NCBI Taxonomy" id="1379734"/>
    <lineage>
        <taxon>Bacteria</taxon>
        <taxon>Pseudomonadati</taxon>
        <taxon>Pseudomonadota</taxon>
        <taxon>Alphaproteobacteria</taxon>
        <taxon>Acetobacterales</taxon>
        <taxon>Acetobacteraceae</taxon>
        <taxon>Gluconobacter</taxon>
    </lineage>
</organism>
<gene>
    <name evidence="3" type="ORF">HKD21_12945</name>
</gene>
<dbReference type="EMBL" id="JABCQO010000014">
    <property type="protein sequence ID" value="MBF0877744.1"/>
    <property type="molecule type" value="Genomic_DNA"/>
</dbReference>
<dbReference type="InterPro" id="IPR050256">
    <property type="entry name" value="Glycosyltransferase_2"/>
</dbReference>
<dbReference type="Proteomes" id="UP000630952">
    <property type="component" value="Unassembled WGS sequence"/>
</dbReference>